<protein>
    <submittedName>
        <fullName evidence="1">Uncharacterized protein</fullName>
    </submittedName>
</protein>
<proteinExistence type="predicted"/>
<sequence length="71" mass="8048">MGNIFAHAEEVAIWLSRSTKSMEDVFEYMGLTAGFELRFPPTWLFPSLRMGSFNSILIPSSRGFGQFKKSP</sequence>
<evidence type="ECO:0000313" key="2">
    <source>
        <dbReference type="Proteomes" id="UP001497680"/>
    </source>
</evidence>
<accession>A0ACC0D003</accession>
<dbReference type="Proteomes" id="UP001497680">
    <property type="component" value="Unassembled WGS sequence"/>
</dbReference>
<dbReference type="EMBL" id="MU394319">
    <property type="protein sequence ID" value="KAI6086032.1"/>
    <property type="molecule type" value="Genomic_DNA"/>
</dbReference>
<reference evidence="1 2" key="1">
    <citation type="journal article" date="2022" name="New Phytol.">
        <title>Ecological generalism drives hyperdiversity of secondary metabolite gene clusters in xylarialean endophytes.</title>
        <authorList>
            <person name="Franco M.E.E."/>
            <person name="Wisecaver J.H."/>
            <person name="Arnold A.E."/>
            <person name="Ju Y.M."/>
            <person name="Slot J.C."/>
            <person name="Ahrendt S."/>
            <person name="Moore L.P."/>
            <person name="Eastman K.E."/>
            <person name="Scott K."/>
            <person name="Konkel Z."/>
            <person name="Mondo S.J."/>
            <person name="Kuo A."/>
            <person name="Hayes R.D."/>
            <person name="Haridas S."/>
            <person name="Andreopoulos B."/>
            <person name="Riley R."/>
            <person name="LaButti K."/>
            <person name="Pangilinan J."/>
            <person name="Lipzen A."/>
            <person name="Amirebrahimi M."/>
            <person name="Yan J."/>
            <person name="Adam C."/>
            <person name="Keymanesh K."/>
            <person name="Ng V."/>
            <person name="Louie K."/>
            <person name="Northen T."/>
            <person name="Drula E."/>
            <person name="Henrissat B."/>
            <person name="Hsieh H.M."/>
            <person name="Youens-Clark K."/>
            <person name="Lutzoni F."/>
            <person name="Miadlikowska J."/>
            <person name="Eastwood D.C."/>
            <person name="Hamelin R.C."/>
            <person name="Grigoriev I.V."/>
            <person name="U'Ren J.M."/>
        </authorList>
    </citation>
    <scope>NUCLEOTIDE SEQUENCE [LARGE SCALE GENOMIC DNA]</scope>
    <source>
        <strain evidence="1 2">ER1909</strain>
    </source>
</reference>
<evidence type="ECO:0000313" key="1">
    <source>
        <dbReference type="EMBL" id="KAI6086032.1"/>
    </source>
</evidence>
<organism evidence="1 2">
    <name type="scientific">Hypoxylon rubiginosum</name>
    <dbReference type="NCBI Taxonomy" id="110542"/>
    <lineage>
        <taxon>Eukaryota</taxon>
        <taxon>Fungi</taxon>
        <taxon>Dikarya</taxon>
        <taxon>Ascomycota</taxon>
        <taxon>Pezizomycotina</taxon>
        <taxon>Sordariomycetes</taxon>
        <taxon>Xylariomycetidae</taxon>
        <taxon>Xylariales</taxon>
        <taxon>Hypoxylaceae</taxon>
        <taxon>Hypoxylon</taxon>
    </lineage>
</organism>
<comment type="caution">
    <text evidence="1">The sequence shown here is derived from an EMBL/GenBank/DDBJ whole genome shotgun (WGS) entry which is preliminary data.</text>
</comment>
<keyword evidence="2" id="KW-1185">Reference proteome</keyword>
<gene>
    <name evidence="1" type="ORF">F4821DRAFT_260323</name>
</gene>
<name>A0ACC0D003_9PEZI</name>